<feature type="coiled-coil region" evidence="1">
    <location>
        <begin position="383"/>
        <end position="417"/>
    </location>
</feature>
<proteinExistence type="predicted"/>
<evidence type="ECO:0000313" key="4">
    <source>
        <dbReference type="Proteomes" id="UP000807504"/>
    </source>
</evidence>
<feature type="compositionally biased region" description="Low complexity" evidence="2">
    <location>
        <begin position="270"/>
        <end position="281"/>
    </location>
</feature>
<reference evidence="3" key="1">
    <citation type="journal article" date="2020" name="bioRxiv">
        <title>Chromosome-level reference genome of the European wasp spider Argiope bruennichi: a resource for studies on range expansion and evolutionary adaptation.</title>
        <authorList>
            <person name="Sheffer M.M."/>
            <person name="Hoppe A."/>
            <person name="Krehenwinkel H."/>
            <person name="Uhl G."/>
            <person name="Kuss A.W."/>
            <person name="Jensen L."/>
            <person name="Jensen C."/>
            <person name="Gillespie R.G."/>
            <person name="Hoff K.J."/>
            <person name="Prost S."/>
        </authorList>
    </citation>
    <scope>NUCLEOTIDE SEQUENCE</scope>
</reference>
<feature type="compositionally biased region" description="Basic and acidic residues" evidence="2">
    <location>
        <begin position="282"/>
        <end position="293"/>
    </location>
</feature>
<comment type="caution">
    <text evidence="3">The sequence shown here is derived from an EMBL/GenBank/DDBJ whole genome shotgun (WGS) entry which is preliminary data.</text>
</comment>
<dbReference type="Proteomes" id="UP000807504">
    <property type="component" value="Unassembled WGS sequence"/>
</dbReference>
<organism evidence="3 4">
    <name type="scientific">Argiope bruennichi</name>
    <name type="common">Wasp spider</name>
    <name type="synonym">Aranea bruennichi</name>
    <dbReference type="NCBI Taxonomy" id="94029"/>
    <lineage>
        <taxon>Eukaryota</taxon>
        <taxon>Metazoa</taxon>
        <taxon>Ecdysozoa</taxon>
        <taxon>Arthropoda</taxon>
        <taxon>Chelicerata</taxon>
        <taxon>Arachnida</taxon>
        <taxon>Araneae</taxon>
        <taxon>Araneomorphae</taxon>
        <taxon>Entelegynae</taxon>
        <taxon>Araneoidea</taxon>
        <taxon>Araneidae</taxon>
        <taxon>Argiope</taxon>
    </lineage>
</organism>
<name>A0A8T0E4A1_ARGBR</name>
<protein>
    <submittedName>
        <fullName evidence="3">Uncharacterized protein</fullName>
    </submittedName>
</protein>
<evidence type="ECO:0000256" key="1">
    <source>
        <dbReference type="SAM" id="Coils"/>
    </source>
</evidence>
<gene>
    <name evidence="3" type="ORF">HNY73_023068</name>
</gene>
<reference evidence="3" key="2">
    <citation type="submission" date="2020-06" db="EMBL/GenBank/DDBJ databases">
        <authorList>
            <person name="Sheffer M."/>
        </authorList>
    </citation>
    <scope>NUCLEOTIDE SEQUENCE</scope>
</reference>
<feature type="region of interest" description="Disordered" evidence="2">
    <location>
        <begin position="261"/>
        <end position="342"/>
    </location>
</feature>
<accession>A0A8T0E4A1</accession>
<dbReference type="EMBL" id="JABXBU010002231">
    <property type="protein sequence ID" value="KAF8765067.1"/>
    <property type="molecule type" value="Genomic_DNA"/>
</dbReference>
<evidence type="ECO:0000313" key="3">
    <source>
        <dbReference type="EMBL" id="KAF8765067.1"/>
    </source>
</evidence>
<evidence type="ECO:0000256" key="2">
    <source>
        <dbReference type="SAM" id="MobiDB-lite"/>
    </source>
</evidence>
<sequence length="480" mass="53820">MVLACGVYSREPWTGGTTGGLGDERVRCGFVVGVGGMGLVSEEWVMIVCVCVMGWCRFQGWCREEWVNVVVLCVVCAVVQGLVVGGMGNVVVWCVCAVVSGAGVGGMDIHGLNLCIHAVLLDKETPSITNTAFSVPCTCHSPVPMLDARMYSLKMISKCKKFKGTVLTEITMAQQIQYGSYTSQYSPIPLRQFEVSNSQGVMPTCFNPSDQGTRCHLEPSTLQFGAFSMELWTEIQFMRLNSYEFDENDLEHLTPSMLGCGGPLMPRAKPSSSRQRVSPRQILEERPVLRQEEDITPPRFRTGGRIRPIPSQSTPTSSERRRRRQLYEEEQERPLRPMQGPSYSRVEEDVCIALCYIFSVIADPTILAGPVSPIAKPTKSPTKDELKRMLQEMQVKYEQAQEEIRVLREKNARLEERVRQSIPVLRPVSPQQIEERDNLPGPSWQVDELAQPPQREISIKEGRKSIPILRPVIPQESEED</sequence>
<dbReference type="AlphaFoldDB" id="A0A8T0E4A1"/>
<keyword evidence="1" id="KW-0175">Coiled coil</keyword>
<keyword evidence="4" id="KW-1185">Reference proteome</keyword>